<keyword evidence="5" id="KW-1185">Reference proteome</keyword>
<feature type="chain" id="PRO_5042700771" evidence="1">
    <location>
        <begin position="16"/>
        <end position="307"/>
    </location>
</feature>
<dbReference type="Proteomes" id="UP000245464">
    <property type="component" value="Chromosome 6"/>
</dbReference>
<dbReference type="AlphaFoldDB" id="A0A2W1CXJ2"/>
<accession>A0A2W1CXJ2</accession>
<gene>
    <name evidence="3" type="ORF">Ptr86124_010661</name>
    <name evidence="2" type="ORF">PtrM4_120900</name>
</gene>
<dbReference type="EMBL" id="NRDI02000017">
    <property type="protein sequence ID" value="KAI1510215.1"/>
    <property type="molecule type" value="Genomic_DNA"/>
</dbReference>
<evidence type="ECO:0000313" key="5">
    <source>
        <dbReference type="Proteomes" id="UP000249757"/>
    </source>
</evidence>
<reference evidence="2" key="1">
    <citation type="journal article" date="2018" name="BMC Genomics">
        <title>Comparative genomics of the wheat fungal pathogen Pyrenophora tritici-repentis reveals chromosomal variations and genome plasticity.</title>
        <authorList>
            <person name="Moolhuijzen P."/>
            <person name="See P.T."/>
            <person name="Hane J.K."/>
            <person name="Shi G."/>
            <person name="Liu Z."/>
            <person name="Oliver R.P."/>
            <person name="Moffat C.S."/>
        </authorList>
    </citation>
    <scope>NUCLEOTIDE SEQUENCE [LARGE SCALE GENOMIC DNA]</scope>
    <source>
        <strain evidence="2">M4</strain>
    </source>
</reference>
<dbReference type="OrthoDB" id="10427041at2759"/>
<organism evidence="2 4">
    <name type="scientific">Pyrenophora tritici-repentis</name>
    <dbReference type="NCBI Taxonomy" id="45151"/>
    <lineage>
        <taxon>Eukaryota</taxon>
        <taxon>Fungi</taxon>
        <taxon>Dikarya</taxon>
        <taxon>Ascomycota</taxon>
        <taxon>Pezizomycotina</taxon>
        <taxon>Dothideomycetes</taxon>
        <taxon>Pleosporomycetidae</taxon>
        <taxon>Pleosporales</taxon>
        <taxon>Pleosporineae</taxon>
        <taxon>Pleosporaceae</taxon>
        <taxon>Pyrenophora</taxon>
    </lineage>
</organism>
<dbReference type="EMBL" id="NQIK02000006">
    <property type="protein sequence ID" value="KAF7569675.1"/>
    <property type="molecule type" value="Genomic_DNA"/>
</dbReference>
<comment type="caution">
    <text evidence="2">The sequence shown here is derived from an EMBL/GenBank/DDBJ whole genome shotgun (WGS) entry which is preliminary data.</text>
</comment>
<reference evidence="3" key="3">
    <citation type="journal article" date="2022" name="bioRxiv">
        <title>A global pangenome for the wheat fungal pathogen Pyrenophora tritici-repentis and prediction of effector protein structural homology.</title>
        <authorList>
            <person name="Moolhuijzen P."/>
            <person name="See P.T."/>
            <person name="Shi G."/>
            <person name="Powell H.R."/>
            <person name="Cockram J."/>
            <person name="Jorgensen L.N."/>
            <person name="Benslimane H."/>
            <person name="Strelkov S.E."/>
            <person name="Turner J."/>
            <person name="Liu Z."/>
            <person name="Moffat C.S."/>
        </authorList>
    </citation>
    <scope>NUCLEOTIDE SEQUENCE</scope>
    <source>
        <strain evidence="3">86-124</strain>
    </source>
</reference>
<proteinExistence type="predicted"/>
<feature type="signal peptide" evidence="1">
    <location>
        <begin position="1"/>
        <end position="15"/>
    </location>
</feature>
<evidence type="ECO:0000313" key="4">
    <source>
        <dbReference type="Proteomes" id="UP000245464"/>
    </source>
</evidence>
<dbReference type="Proteomes" id="UP000249757">
    <property type="component" value="Unassembled WGS sequence"/>
</dbReference>
<evidence type="ECO:0000313" key="2">
    <source>
        <dbReference type="EMBL" id="KAF7569675.1"/>
    </source>
</evidence>
<reference evidence="3" key="2">
    <citation type="submission" date="2021-05" db="EMBL/GenBank/DDBJ databases">
        <authorList>
            <person name="Moolhuijzen P.M."/>
            <person name="Moffat C.S."/>
        </authorList>
    </citation>
    <scope>NUCLEOTIDE SEQUENCE</scope>
    <source>
        <strain evidence="3">86-124</strain>
    </source>
</reference>
<keyword evidence="1" id="KW-0732">Signal</keyword>
<reference evidence="5" key="4">
    <citation type="journal article" date="2022" name="Microb. Genom.">
        <title>A global pangenome for the wheat fungal pathogen Pyrenophora tritici-repentis and prediction of effector protein structural homology.</title>
        <authorList>
            <person name="Moolhuijzen P.M."/>
            <person name="See P.T."/>
            <person name="Shi G."/>
            <person name="Powell H.R."/>
            <person name="Cockram J."/>
            <person name="Jorgensen L.N."/>
            <person name="Benslimane H."/>
            <person name="Strelkov S.E."/>
            <person name="Turner J."/>
            <person name="Liu Z."/>
            <person name="Moffat C.S."/>
        </authorList>
    </citation>
    <scope>NUCLEOTIDE SEQUENCE [LARGE SCALE GENOMIC DNA]</scope>
</reference>
<evidence type="ECO:0000313" key="3">
    <source>
        <dbReference type="EMBL" id="KAI1510215.1"/>
    </source>
</evidence>
<sequence>MRYFGIFALIATAVAAPLTSRPLDRACPQLQGLWRNIGKNSTLLSNLNTAVDVVRESAVDAVREVCCSDAARKFPGEIDPLCPIDAIQRRNNDYYEFSPRLSGHCSKLAKSHGCTPGYDNDSISCFYTLQQCCKMFGLDPFTGFIPDPICLSYIMIEKLEQANSPPHPPPVKKELFTKRQTLTYQGVVRHDRSYMCTVPYFTELYCCKYDQYDHLKMECNKLDRKTLPHNPEAFKRDCGFRSPACCPIWGGYGCLPVRTSSNVEPITLPNFLLPPNGDGEDGHDAPGGAFVRYENKENITASFEDRW</sequence>
<evidence type="ECO:0000256" key="1">
    <source>
        <dbReference type="SAM" id="SignalP"/>
    </source>
</evidence>
<name>A0A2W1CXJ2_9PLEO</name>
<protein>
    <submittedName>
        <fullName evidence="2">Uncharacterized protein</fullName>
    </submittedName>
</protein>